<evidence type="ECO:0000256" key="2">
    <source>
        <dbReference type="ARBA" id="ARBA00004541"/>
    </source>
</evidence>
<evidence type="ECO:0000256" key="10">
    <source>
        <dbReference type="ARBA" id="ARBA00046045"/>
    </source>
</evidence>
<keyword evidence="7 11" id="KW-0472">Membrane</keyword>
<keyword evidence="6" id="KW-0963">Cytoplasm</keyword>
<comment type="subcellular location">
    <subcellularLocation>
        <location evidence="1">Cytoplasm</location>
        <location evidence="1">Cytosol</location>
    </subcellularLocation>
    <subcellularLocation>
        <location evidence="2">Cytoplasmic vesicle</location>
    </subcellularLocation>
    <subcellularLocation>
        <location evidence="3">Lysosome membrane</location>
    </subcellularLocation>
</comment>
<dbReference type="InterPro" id="IPR000195">
    <property type="entry name" value="Rab-GAP-TBC_dom"/>
</dbReference>
<proteinExistence type="predicted"/>
<dbReference type="AlphaFoldDB" id="A0AAW1UW20"/>
<evidence type="ECO:0000259" key="12">
    <source>
        <dbReference type="PROSITE" id="PS50086"/>
    </source>
</evidence>
<evidence type="ECO:0000256" key="8">
    <source>
        <dbReference type="ARBA" id="ARBA00023228"/>
    </source>
</evidence>
<dbReference type="GO" id="GO:0032007">
    <property type="term" value="P:negative regulation of TOR signaling"/>
    <property type="evidence" value="ECO:0007669"/>
    <property type="project" value="TreeGrafter"/>
</dbReference>
<dbReference type="EMBL" id="JARQZJ010000119">
    <property type="protein sequence ID" value="KAK9887666.1"/>
    <property type="molecule type" value="Genomic_DNA"/>
</dbReference>
<evidence type="ECO:0000313" key="14">
    <source>
        <dbReference type="Proteomes" id="UP001431783"/>
    </source>
</evidence>
<evidence type="ECO:0000256" key="11">
    <source>
        <dbReference type="SAM" id="Phobius"/>
    </source>
</evidence>
<keyword evidence="14" id="KW-1185">Reference proteome</keyword>
<sequence length="293" mass="34625">MFVADERNFRSAYYEKVGCKNVEERRSLEILLKEKIVDKNKLQQFCLRYVVPTAYRSLVWRICLGALSVHNDCHGFIMDQKKMEFSELYRSLFVMREVDINTPKPRILYAAFLLQSNAMKFHNTLHISKGFCEIVQFLMTYFKDDVELYMLSKAFYSFIHSFDNDFPKLVEAIHNLLEKEEPLLYKHLRFVDALDNLPYEACFNSCFAKFMNFPALAKIWDKLSGGSYTIFVYVFLALLVHFKYLFLECSTSKEVLENINKIKENDAEIIFNKAMYMWHNQGGNLAVYDKFKS</sequence>
<comment type="caution">
    <text evidence="13">The sequence shown here is derived from an EMBL/GenBank/DDBJ whole genome shotgun (WGS) entry which is preliminary data.</text>
</comment>
<name>A0AAW1UW20_9CUCU</name>
<keyword evidence="11" id="KW-1133">Transmembrane helix</keyword>
<feature type="domain" description="Rab-GAP TBC" evidence="12">
    <location>
        <begin position="50"/>
        <end position="227"/>
    </location>
</feature>
<keyword evidence="11" id="KW-0812">Transmembrane</keyword>
<dbReference type="InterPro" id="IPR035969">
    <property type="entry name" value="Rab-GAP_TBC_sf"/>
</dbReference>
<dbReference type="InterPro" id="IPR039842">
    <property type="entry name" value="TBC1D7"/>
</dbReference>
<keyword evidence="5" id="KW-0343">GTPase activation</keyword>
<evidence type="ECO:0000256" key="3">
    <source>
        <dbReference type="ARBA" id="ARBA00004656"/>
    </source>
</evidence>
<evidence type="ECO:0000256" key="7">
    <source>
        <dbReference type="ARBA" id="ARBA00023136"/>
    </source>
</evidence>
<dbReference type="Gene3D" id="1.10.10.750">
    <property type="entry name" value="Ypt/Rab-GAP domain of gyp1p, domain 1"/>
    <property type="match status" value="1"/>
</dbReference>
<dbReference type="PANTHER" id="PTHR13530">
    <property type="entry name" value="TBC1 DOMAIN FAMILY MEMBER 7"/>
    <property type="match status" value="1"/>
</dbReference>
<dbReference type="GO" id="GO:0005829">
    <property type="term" value="C:cytosol"/>
    <property type="evidence" value="ECO:0007669"/>
    <property type="project" value="UniProtKB-SubCell"/>
</dbReference>
<keyword evidence="9" id="KW-0968">Cytoplasmic vesicle</keyword>
<dbReference type="SUPFAM" id="SSF47923">
    <property type="entry name" value="Ypt/Rab-GAP domain of gyp1p"/>
    <property type="match status" value="2"/>
</dbReference>
<feature type="transmembrane region" description="Helical" evidence="11">
    <location>
        <begin position="228"/>
        <end position="247"/>
    </location>
</feature>
<evidence type="ECO:0000256" key="5">
    <source>
        <dbReference type="ARBA" id="ARBA00022468"/>
    </source>
</evidence>
<dbReference type="Gene3D" id="1.10.472.80">
    <property type="entry name" value="Ypt/Rab-GAP domain of gyp1p, domain 3"/>
    <property type="match status" value="1"/>
</dbReference>
<gene>
    <name evidence="13" type="ORF">WA026_023788</name>
</gene>
<dbReference type="GO" id="GO:0031410">
    <property type="term" value="C:cytoplasmic vesicle"/>
    <property type="evidence" value="ECO:0007669"/>
    <property type="project" value="UniProtKB-SubCell"/>
</dbReference>
<reference evidence="13 14" key="1">
    <citation type="submission" date="2023-03" db="EMBL/GenBank/DDBJ databases">
        <title>Genome insight into feeding habits of ladybird beetles.</title>
        <authorList>
            <person name="Li H.-S."/>
            <person name="Huang Y.-H."/>
            <person name="Pang H."/>
        </authorList>
    </citation>
    <scope>NUCLEOTIDE SEQUENCE [LARGE SCALE GENOMIC DNA]</scope>
    <source>
        <strain evidence="13">SYSU_2023b</strain>
        <tissue evidence="13">Whole body</tissue>
    </source>
</reference>
<dbReference type="PROSITE" id="PS50086">
    <property type="entry name" value="TBC_RABGAP"/>
    <property type="match status" value="1"/>
</dbReference>
<organism evidence="13 14">
    <name type="scientific">Henosepilachna vigintioctopunctata</name>
    <dbReference type="NCBI Taxonomy" id="420089"/>
    <lineage>
        <taxon>Eukaryota</taxon>
        <taxon>Metazoa</taxon>
        <taxon>Ecdysozoa</taxon>
        <taxon>Arthropoda</taxon>
        <taxon>Hexapoda</taxon>
        <taxon>Insecta</taxon>
        <taxon>Pterygota</taxon>
        <taxon>Neoptera</taxon>
        <taxon>Endopterygota</taxon>
        <taxon>Coleoptera</taxon>
        <taxon>Polyphaga</taxon>
        <taxon>Cucujiformia</taxon>
        <taxon>Coccinelloidea</taxon>
        <taxon>Coccinellidae</taxon>
        <taxon>Epilachninae</taxon>
        <taxon>Epilachnini</taxon>
        <taxon>Henosepilachna</taxon>
    </lineage>
</organism>
<evidence type="ECO:0000313" key="13">
    <source>
        <dbReference type="EMBL" id="KAK9887666.1"/>
    </source>
</evidence>
<protein>
    <recommendedName>
        <fullName evidence="4">TBC1 domain family member 7</fullName>
    </recommendedName>
</protein>
<dbReference type="PANTHER" id="PTHR13530:SF3">
    <property type="entry name" value="TBC1 DOMAIN FAMILY MEMBER 7"/>
    <property type="match status" value="1"/>
</dbReference>
<keyword evidence="8" id="KW-0458">Lysosome</keyword>
<dbReference type="GO" id="GO:0005765">
    <property type="term" value="C:lysosomal membrane"/>
    <property type="evidence" value="ECO:0007669"/>
    <property type="project" value="UniProtKB-SubCell"/>
</dbReference>
<evidence type="ECO:0000256" key="4">
    <source>
        <dbReference type="ARBA" id="ARBA00015455"/>
    </source>
</evidence>
<evidence type="ECO:0000256" key="6">
    <source>
        <dbReference type="ARBA" id="ARBA00022490"/>
    </source>
</evidence>
<dbReference type="Proteomes" id="UP001431783">
    <property type="component" value="Unassembled WGS sequence"/>
</dbReference>
<comment type="function">
    <text evidence="10">Non-catalytic component of the TSC-TBC complex, a multiprotein complex that acts as a negative regulator of the canonical mTORC1 complex, an evolutionarily conserved central nutrient sensor that stimulates anabolic reactions and macromolecule biosynthesis to promote cellular biomass generation and growth. The TSC-TBC complex acts as a GTPase-activating protein (GAP) for the small GTPase RHEB, a direct activator of the protein kinase activity of mTORC1. In absence of nutrients, the TSC-TBC complex inhibits mTORC1, thereby preventing phosphorylation of ribosomal protein S6 kinase (RPS6KB1 and RPS6KB2) and EIF4EBP1 (4E-BP1) by the mTORC1 signaling. The TSC-TBC complex is inactivated in response to nutrients, relieving inhibition of mTORC1.</text>
</comment>
<dbReference type="Gene3D" id="1.10.8.680">
    <property type="entry name" value="Ypt/Rab-GAP domain of gyp1p, domain 2"/>
    <property type="match status" value="1"/>
</dbReference>
<dbReference type="InterPro" id="IPR043039">
    <property type="entry name" value="TBC1D7_dom2"/>
</dbReference>
<dbReference type="GO" id="GO:0005096">
    <property type="term" value="F:GTPase activator activity"/>
    <property type="evidence" value="ECO:0007669"/>
    <property type="project" value="UniProtKB-KW"/>
</dbReference>
<evidence type="ECO:0000256" key="1">
    <source>
        <dbReference type="ARBA" id="ARBA00004514"/>
    </source>
</evidence>
<accession>A0AAW1UW20</accession>
<evidence type="ECO:0000256" key="9">
    <source>
        <dbReference type="ARBA" id="ARBA00023329"/>
    </source>
</evidence>